<comment type="similarity">
    <text evidence="1">Belongs to the DCC1 family.</text>
</comment>
<organism evidence="5 6">
    <name type="scientific">Pristionchus mayeri</name>
    <dbReference type="NCBI Taxonomy" id="1317129"/>
    <lineage>
        <taxon>Eukaryota</taxon>
        <taxon>Metazoa</taxon>
        <taxon>Ecdysozoa</taxon>
        <taxon>Nematoda</taxon>
        <taxon>Chromadorea</taxon>
        <taxon>Rhabditida</taxon>
        <taxon>Rhabditina</taxon>
        <taxon>Diplogasteromorpha</taxon>
        <taxon>Diplogasteroidea</taxon>
        <taxon>Neodiplogasteridae</taxon>
        <taxon>Pristionchus</taxon>
    </lineage>
</organism>
<dbReference type="GO" id="GO:0000785">
    <property type="term" value="C:chromatin"/>
    <property type="evidence" value="ECO:0007669"/>
    <property type="project" value="TreeGrafter"/>
</dbReference>
<keyword evidence="3" id="KW-0235">DNA replication</keyword>
<dbReference type="GO" id="GO:0034088">
    <property type="term" value="P:maintenance of mitotic sister chromatid cohesion"/>
    <property type="evidence" value="ECO:0007669"/>
    <property type="project" value="TreeGrafter"/>
</dbReference>
<dbReference type="Proteomes" id="UP001328107">
    <property type="component" value="Unassembled WGS sequence"/>
</dbReference>
<accession>A0AAN5C5V4</accession>
<evidence type="ECO:0000256" key="2">
    <source>
        <dbReference type="ARBA" id="ARBA00017682"/>
    </source>
</evidence>
<gene>
    <name evidence="5" type="ORF">PMAYCL1PPCAC_01970</name>
</gene>
<evidence type="ECO:0000256" key="4">
    <source>
        <dbReference type="SAM" id="MobiDB-lite"/>
    </source>
</evidence>
<dbReference type="InterPro" id="IPR019128">
    <property type="entry name" value="Dcc1"/>
</dbReference>
<evidence type="ECO:0000313" key="6">
    <source>
        <dbReference type="Proteomes" id="UP001328107"/>
    </source>
</evidence>
<evidence type="ECO:0000313" key="5">
    <source>
        <dbReference type="EMBL" id="GMR31775.1"/>
    </source>
</evidence>
<name>A0AAN5C5V4_9BILA</name>
<feature type="region of interest" description="Disordered" evidence="4">
    <location>
        <begin position="1"/>
        <end position="27"/>
    </location>
</feature>
<comment type="caution">
    <text evidence="5">The sequence shown here is derived from an EMBL/GenBank/DDBJ whole genome shotgun (WGS) entry which is preliminary data.</text>
</comment>
<proteinExistence type="inferred from homology"/>
<dbReference type="Pfam" id="PF09724">
    <property type="entry name" value="Dcc1"/>
    <property type="match status" value="1"/>
</dbReference>
<dbReference type="PANTHER" id="PTHR13395">
    <property type="entry name" value="SISTER CHROMATID COHESION PROTEIN DCC1-RELATED"/>
    <property type="match status" value="1"/>
</dbReference>
<dbReference type="GO" id="GO:0031390">
    <property type="term" value="C:Ctf18 RFC-like complex"/>
    <property type="evidence" value="ECO:0007669"/>
    <property type="project" value="InterPro"/>
</dbReference>
<protein>
    <recommendedName>
        <fullName evidence="2">Sister chromatid cohesion protein DCC1</fullName>
    </recommendedName>
</protein>
<dbReference type="EMBL" id="BTRK01000001">
    <property type="protein sequence ID" value="GMR31775.1"/>
    <property type="molecule type" value="Genomic_DNA"/>
</dbReference>
<feature type="non-terminal residue" evidence="5">
    <location>
        <position position="1"/>
    </location>
</feature>
<evidence type="ECO:0000256" key="3">
    <source>
        <dbReference type="ARBA" id="ARBA00022705"/>
    </source>
</evidence>
<dbReference type="GO" id="GO:0006260">
    <property type="term" value="P:DNA replication"/>
    <property type="evidence" value="ECO:0007669"/>
    <property type="project" value="UniProtKB-KW"/>
</dbReference>
<keyword evidence="6" id="KW-1185">Reference proteome</keyword>
<evidence type="ECO:0000256" key="1">
    <source>
        <dbReference type="ARBA" id="ARBA00007017"/>
    </source>
</evidence>
<dbReference type="AlphaFoldDB" id="A0AAN5C5V4"/>
<dbReference type="PANTHER" id="PTHR13395:SF6">
    <property type="entry name" value="SISTER CHROMATID COHESION PROTEIN DCC1"/>
    <property type="match status" value="1"/>
</dbReference>
<sequence length="443" mass="50094">FSSMDSFVKRDKPSTSSSTGQKKRKEQNDFLTVASRKFEHSNTDVGVDKIGQLKNNLENVVEYFKLVKEIENIKGEIQQFQFVSPFPSKEYRLIEVPPAMLDAFERGESFAFRGDADENAVLCTETRTYDVKETETSNTLLLTPKIAVGDQVCGGLPTLTIREIPTMKSHYLELKELSFVSKMRLREILKENELSDWLTDGCEKKWSLDALLDSVRMSEGELMETLKEWPVAQIEGSFRWLSLGLRGELLDGAVEAIDDQCLAQDRSISLPLLRGVLSDRAKYPDVLLEWVLQTHFDVAESSTGDGNVRYLAAARPFCRTRALQLLPLVKNYPLAELEQKLEKIVPIGVVFRPEYLDGIALRSTSLTQGERIEYFDADDLPENPRERLGLLFTTRSTWTLEEISPFVAPILPRGTVAQSFLHQHCRAETGSNGVKTYCALKPL</sequence>
<reference evidence="6" key="1">
    <citation type="submission" date="2022-10" db="EMBL/GenBank/DDBJ databases">
        <title>Genome assembly of Pristionchus species.</title>
        <authorList>
            <person name="Yoshida K."/>
            <person name="Sommer R.J."/>
        </authorList>
    </citation>
    <scope>NUCLEOTIDE SEQUENCE [LARGE SCALE GENOMIC DNA]</scope>
    <source>
        <strain evidence="6">RS5460</strain>
    </source>
</reference>
<dbReference type="GO" id="GO:0000775">
    <property type="term" value="C:chromosome, centromeric region"/>
    <property type="evidence" value="ECO:0007669"/>
    <property type="project" value="TreeGrafter"/>
</dbReference>